<dbReference type="PaxDb" id="8022-A0A060W4D2"/>
<reference evidence="2" key="1">
    <citation type="journal article" date="2014" name="Nat. Commun.">
        <title>The rainbow trout genome provides novel insights into evolution after whole-genome duplication in vertebrates.</title>
        <authorList>
            <person name="Berthelot C."/>
            <person name="Brunet F."/>
            <person name="Chalopin D."/>
            <person name="Juanchich A."/>
            <person name="Bernard M."/>
            <person name="Noel B."/>
            <person name="Bento P."/>
            <person name="Da Silva C."/>
            <person name="Labadie K."/>
            <person name="Alberti A."/>
            <person name="Aury J.M."/>
            <person name="Louis A."/>
            <person name="Dehais P."/>
            <person name="Bardou P."/>
            <person name="Montfort J."/>
            <person name="Klopp C."/>
            <person name="Cabau C."/>
            <person name="Gaspin C."/>
            <person name="Thorgaard G.H."/>
            <person name="Boussaha M."/>
            <person name="Quillet E."/>
            <person name="Guyomard R."/>
            <person name="Galiana D."/>
            <person name="Bobe J."/>
            <person name="Volff J.N."/>
            <person name="Genet C."/>
            <person name="Wincker P."/>
            <person name="Jaillon O."/>
            <person name="Roest Crollius H."/>
            <person name="Guiguen Y."/>
        </authorList>
    </citation>
    <scope>NUCLEOTIDE SEQUENCE [LARGE SCALE GENOMIC DNA]</scope>
</reference>
<accession>A0A060W4D2</accession>
<dbReference type="EMBL" id="FR904398">
    <property type="protein sequence ID" value="CDQ62133.1"/>
    <property type="molecule type" value="Genomic_DNA"/>
</dbReference>
<evidence type="ECO:0000259" key="1">
    <source>
        <dbReference type="Pfam" id="PF24764"/>
    </source>
</evidence>
<proteinExistence type="predicted"/>
<organism evidence="2 3">
    <name type="scientific">Oncorhynchus mykiss</name>
    <name type="common">Rainbow trout</name>
    <name type="synonym">Salmo gairdneri</name>
    <dbReference type="NCBI Taxonomy" id="8022"/>
    <lineage>
        <taxon>Eukaryota</taxon>
        <taxon>Metazoa</taxon>
        <taxon>Chordata</taxon>
        <taxon>Craniata</taxon>
        <taxon>Vertebrata</taxon>
        <taxon>Euteleostomi</taxon>
        <taxon>Actinopterygii</taxon>
        <taxon>Neopterygii</taxon>
        <taxon>Teleostei</taxon>
        <taxon>Protacanthopterygii</taxon>
        <taxon>Salmoniformes</taxon>
        <taxon>Salmonidae</taxon>
        <taxon>Salmoninae</taxon>
        <taxon>Oncorhynchus</taxon>
    </lineage>
</organism>
<dbReference type="STRING" id="8022.A0A060W4D2"/>
<name>A0A060W4D2_ONCMY</name>
<dbReference type="Pfam" id="PF24764">
    <property type="entry name" value="rva_4"/>
    <property type="match status" value="1"/>
</dbReference>
<sequence>MSDEELDQKVRAIKARMPHVGFRMVKGSLQAMGHRVQWRRVRESLQRVDGAGIVARMIQLRCIALQKYSVPAPLSLVHIDTNHTLISYNIVIFGSIDGFSRKVSILFCMHIAYFPSPNEQPQYQSAIFFTFRVRADQGVENVDIARCMFTVRGTGYGSVIVGKSVHNQRVECLWTDVWSAVTCQYYNFLHSLEEEGYLDLSNSIHLFCVGYVFLPRLRADLQRFTESWNNPPLAVALALHN</sequence>
<dbReference type="InterPro" id="IPR058913">
    <property type="entry name" value="Integrase_dom_put"/>
</dbReference>
<evidence type="ECO:0000313" key="2">
    <source>
        <dbReference type="EMBL" id="CDQ62133.1"/>
    </source>
</evidence>
<protein>
    <recommendedName>
        <fullName evidence="1">Integrase core domain-containing protein</fullName>
    </recommendedName>
</protein>
<dbReference type="AlphaFoldDB" id="A0A060W4D2"/>
<feature type="domain" description="Integrase core" evidence="1">
    <location>
        <begin position="68"/>
        <end position="233"/>
    </location>
</feature>
<evidence type="ECO:0000313" key="3">
    <source>
        <dbReference type="Proteomes" id="UP000193380"/>
    </source>
</evidence>
<reference evidence="2" key="2">
    <citation type="submission" date="2014-03" db="EMBL/GenBank/DDBJ databases">
        <authorList>
            <person name="Genoscope - CEA"/>
        </authorList>
    </citation>
    <scope>NUCLEOTIDE SEQUENCE</scope>
</reference>
<dbReference type="PANTHER" id="PTHR46791">
    <property type="entry name" value="EXPRESSED PROTEIN"/>
    <property type="match status" value="1"/>
</dbReference>
<dbReference type="PANTHER" id="PTHR46791:SF11">
    <property type="entry name" value="INTEGRASE CATALYTIC DOMAIN-CONTAINING PROTEIN"/>
    <property type="match status" value="1"/>
</dbReference>
<dbReference type="Proteomes" id="UP000193380">
    <property type="component" value="Unassembled WGS sequence"/>
</dbReference>
<gene>
    <name evidence="2" type="ORF">GSONMT00066596001</name>
</gene>